<evidence type="ECO:0000313" key="8">
    <source>
        <dbReference type="Proteomes" id="UP001642484"/>
    </source>
</evidence>
<evidence type="ECO:0000259" key="6">
    <source>
        <dbReference type="Pfam" id="PF08016"/>
    </source>
</evidence>
<comment type="subcellular location">
    <subcellularLocation>
        <location evidence="1">Membrane</location>
        <topology evidence="1">Multi-pass membrane protein</topology>
    </subcellularLocation>
</comment>
<protein>
    <recommendedName>
        <fullName evidence="6">Polycystin cation channel PKD1/PKD2 domain-containing protein</fullName>
    </recommendedName>
</protein>
<keyword evidence="2 5" id="KW-0812">Transmembrane</keyword>
<comment type="caution">
    <text evidence="7">The sequence shown here is derived from an EMBL/GenBank/DDBJ whole genome shotgun (WGS) entry which is preliminary data.</text>
</comment>
<keyword evidence="8" id="KW-1185">Reference proteome</keyword>
<feature type="transmembrane region" description="Helical" evidence="5">
    <location>
        <begin position="279"/>
        <end position="302"/>
    </location>
</feature>
<feature type="transmembrane region" description="Helical" evidence="5">
    <location>
        <begin position="495"/>
        <end position="516"/>
    </location>
</feature>
<evidence type="ECO:0000256" key="5">
    <source>
        <dbReference type="SAM" id="Phobius"/>
    </source>
</evidence>
<keyword evidence="3 5" id="KW-1133">Transmembrane helix</keyword>
<evidence type="ECO:0000256" key="1">
    <source>
        <dbReference type="ARBA" id="ARBA00004141"/>
    </source>
</evidence>
<dbReference type="Proteomes" id="UP001642484">
    <property type="component" value="Unassembled WGS sequence"/>
</dbReference>
<organism evidence="7 8">
    <name type="scientific">Durusdinium trenchii</name>
    <dbReference type="NCBI Taxonomy" id="1381693"/>
    <lineage>
        <taxon>Eukaryota</taxon>
        <taxon>Sar</taxon>
        <taxon>Alveolata</taxon>
        <taxon>Dinophyceae</taxon>
        <taxon>Suessiales</taxon>
        <taxon>Symbiodiniaceae</taxon>
        <taxon>Durusdinium</taxon>
    </lineage>
</organism>
<dbReference type="PANTHER" id="PTHR10877:SF183">
    <property type="entry name" value="AT14535P-RELATED"/>
    <property type="match status" value="1"/>
</dbReference>
<feature type="transmembrane region" description="Helical" evidence="5">
    <location>
        <begin position="433"/>
        <end position="455"/>
    </location>
</feature>
<gene>
    <name evidence="7" type="ORF">CCMP2556_LOCUS20657</name>
</gene>
<reference evidence="7 8" key="1">
    <citation type="submission" date="2024-02" db="EMBL/GenBank/DDBJ databases">
        <authorList>
            <person name="Chen Y."/>
            <person name="Shah S."/>
            <person name="Dougan E. K."/>
            <person name="Thang M."/>
            <person name="Chan C."/>
        </authorList>
    </citation>
    <scope>NUCLEOTIDE SEQUENCE [LARGE SCALE GENOMIC DNA]</scope>
</reference>
<dbReference type="InterPro" id="IPR051223">
    <property type="entry name" value="Polycystin"/>
</dbReference>
<feature type="transmembrane region" description="Helical" evidence="5">
    <location>
        <begin position="323"/>
        <end position="346"/>
    </location>
</feature>
<dbReference type="Pfam" id="PF08016">
    <property type="entry name" value="PKD_channel"/>
    <property type="match status" value="1"/>
</dbReference>
<evidence type="ECO:0000256" key="4">
    <source>
        <dbReference type="ARBA" id="ARBA00023136"/>
    </source>
</evidence>
<dbReference type="EMBL" id="CAXAMN010012147">
    <property type="protein sequence ID" value="CAK9037367.1"/>
    <property type="molecule type" value="Genomic_DNA"/>
</dbReference>
<dbReference type="InterPro" id="IPR013122">
    <property type="entry name" value="PKD1_2_channel"/>
</dbReference>
<evidence type="ECO:0000256" key="2">
    <source>
        <dbReference type="ARBA" id="ARBA00022692"/>
    </source>
</evidence>
<evidence type="ECO:0000313" key="7">
    <source>
        <dbReference type="EMBL" id="CAK9037367.1"/>
    </source>
</evidence>
<name>A0ABP0LF48_9DINO</name>
<evidence type="ECO:0000256" key="3">
    <source>
        <dbReference type="ARBA" id="ARBA00022989"/>
    </source>
</evidence>
<keyword evidence="4 5" id="KW-0472">Membrane</keyword>
<dbReference type="PANTHER" id="PTHR10877">
    <property type="entry name" value="POLYCYSTIN FAMILY MEMBER"/>
    <property type="match status" value="1"/>
</dbReference>
<accession>A0ABP0LF48</accession>
<sequence>MLAMNILHQEQLYTMETAIERDIIENANFAWSGHFGHKGILQVHSIADFWSWMRLGFLGLVVKPGWLYSEPAPDILGGPDMTSRPDMPTAWLFNGYERPAPVANEYLHYAKVISGIRMRQSVSGAGDFCVLPSLLDPALLSQWLAKPCFPSDLGLLSPEVHEAENFLGLQREEFLFPDLFTIQELTQQVLDMEDGCAYSNATGNACRCEWCSAGAQSLRPWIDEETSRVEISMVVYNAQYGSYTYVSVNFMFNRGGHIHSFIHCLSAFVNPFLRPGPELALTLVAATLWIGALLYALAAELTEIRGAIRNSNAGLRKALWEDYVGFYNMVDWSSIIVGSLAIGYYFQSRIAASAVNELLPSMIDASLKPDANYQSTVKEFFRAAEDMSKAKKDTELQLMFYPLIIMMRLFRSFEAQPRLALVSATLKTAAPDLGHFFMIFLCVYLCFVVSSLLFFGQDLESFSTMDRALHTSFLAMFGDWDWNAMTDVGMLRAAVWFWVFMVMMVLFMLNMLLAIIMDAYQMEKYKTSDATTLWQQILDMIERRRQYIRGERVRLTDVWKTFRRQYAGKEKAMLSSDQLLSVEYLVNTVTRMPEQQALRTMVHSLKRDDILTHGFMTEEQVNKHVEKTLGSMELKIKAILEDVEFINDKLDFFDRLLAPGDAEYDFYFGADGQSHDQASRLWIYNSITAISEELQQNFVRGIQRIGTWQDEFECERPGQKPGRHPNSWETAGAKPFLREKRQTLGVCALFFGGGEETWGSTSTGRGDRSRPRECSEPHECGTFLDRKVHVHLVRKKNRETEVEVGLSR</sequence>
<proteinExistence type="predicted"/>
<feature type="domain" description="Polycystin cation channel PKD1/PKD2" evidence="6">
    <location>
        <begin position="403"/>
        <end position="521"/>
    </location>
</feature>
<dbReference type="Gene3D" id="1.10.287.70">
    <property type="match status" value="1"/>
</dbReference>